<feature type="transmembrane region" description="Helical" evidence="1">
    <location>
        <begin position="151"/>
        <end position="172"/>
    </location>
</feature>
<feature type="transmembrane region" description="Helical" evidence="1">
    <location>
        <begin position="284"/>
        <end position="302"/>
    </location>
</feature>
<protein>
    <submittedName>
        <fullName evidence="2">Uncharacterized protein</fullName>
    </submittedName>
</protein>
<feature type="transmembrane region" description="Helical" evidence="1">
    <location>
        <begin position="178"/>
        <end position="198"/>
    </location>
</feature>
<dbReference type="AlphaFoldDB" id="A0A518HC97"/>
<feature type="transmembrane region" description="Helical" evidence="1">
    <location>
        <begin position="509"/>
        <end position="527"/>
    </location>
</feature>
<organism evidence="2 3">
    <name type="scientific">Tautonia plasticadhaerens</name>
    <dbReference type="NCBI Taxonomy" id="2527974"/>
    <lineage>
        <taxon>Bacteria</taxon>
        <taxon>Pseudomonadati</taxon>
        <taxon>Planctomycetota</taxon>
        <taxon>Planctomycetia</taxon>
        <taxon>Isosphaerales</taxon>
        <taxon>Isosphaeraceae</taxon>
        <taxon>Tautonia</taxon>
    </lineage>
</organism>
<feature type="transmembrane region" description="Helical" evidence="1">
    <location>
        <begin position="422"/>
        <end position="442"/>
    </location>
</feature>
<feature type="transmembrane region" description="Helical" evidence="1">
    <location>
        <begin position="32"/>
        <end position="50"/>
    </location>
</feature>
<feature type="transmembrane region" description="Helical" evidence="1">
    <location>
        <begin position="120"/>
        <end position="139"/>
    </location>
</feature>
<feature type="transmembrane region" description="Helical" evidence="1">
    <location>
        <begin position="219"/>
        <end position="246"/>
    </location>
</feature>
<keyword evidence="1" id="KW-1133">Transmembrane helix</keyword>
<dbReference type="RefSeq" id="WP_145277021.1">
    <property type="nucleotide sequence ID" value="NZ_CP036426.1"/>
</dbReference>
<dbReference type="Proteomes" id="UP000317835">
    <property type="component" value="Chromosome"/>
</dbReference>
<feature type="transmembrane region" description="Helical" evidence="1">
    <location>
        <begin position="481"/>
        <end position="500"/>
    </location>
</feature>
<dbReference type="EMBL" id="CP036426">
    <property type="protein sequence ID" value="QDV38493.1"/>
    <property type="molecule type" value="Genomic_DNA"/>
</dbReference>
<feature type="transmembrane region" description="Helical" evidence="1">
    <location>
        <begin position="539"/>
        <end position="559"/>
    </location>
</feature>
<gene>
    <name evidence="2" type="ORF">ElP_64480</name>
</gene>
<dbReference type="KEGG" id="tpla:ElP_64480"/>
<accession>A0A518HC97</accession>
<keyword evidence="1" id="KW-0812">Transmembrane</keyword>
<proteinExistence type="predicted"/>
<sequence>MNADAPRPPQQARLRGPGLGPRGLMRWVYTSNPFYVISAGLVFLGLRASFDARGPAVETGALMVGLASYTLLLAATAVFLVRRGKVWDDVRTVLLLVVLMFLATSVAFDETLAGSPATGGTLYLVGLGFAMLVSESVLRRLGLGLRAWYRLPYHLMLALFFLYPIGLATRVGRPDDPGLMWALFGFSPMAGLACLALLPAARRGPPYAEKDGSPWRWPLYPWVLFGLLAAAACARSYSLCVSFHFVMEDRSIFGPYFLVPVLMPCAVLLLELGRSSRGKGAGRVSTTLALLAPIGLLALAMLGHDRPDPVYHRFLSEFRGRLGGTPAFLTLLGALPLYILAIRRRVPGGLDALSLALVALAVVGPTTLDLDSLSPARPMPLALASLVQAIPAIRRRDEARGLIASAFAIGSVASAMPDSAPGALPVIVAAHLALLAAMGFGLRPGDLGGLSRDLALAMIPMLGLAWLSGGFANLFDRLGPAADACYLPALACLSGSYAAIGGGRPFSRAAVILLAGWSLLYGARWYLALRRFVPGLDQIMLGLLSFLVATLISLAKAGLLPRRRPPGCLALPGESEGPPRGPSGCP</sequence>
<feature type="transmembrane region" description="Helical" evidence="1">
    <location>
        <begin position="348"/>
        <end position="368"/>
    </location>
</feature>
<keyword evidence="1" id="KW-0472">Membrane</keyword>
<evidence type="ECO:0000256" key="1">
    <source>
        <dbReference type="SAM" id="Phobius"/>
    </source>
</evidence>
<keyword evidence="3" id="KW-1185">Reference proteome</keyword>
<feature type="transmembrane region" description="Helical" evidence="1">
    <location>
        <begin position="454"/>
        <end position="475"/>
    </location>
</feature>
<evidence type="ECO:0000313" key="2">
    <source>
        <dbReference type="EMBL" id="QDV38493.1"/>
    </source>
</evidence>
<feature type="transmembrane region" description="Helical" evidence="1">
    <location>
        <begin position="62"/>
        <end position="81"/>
    </location>
</feature>
<feature type="transmembrane region" description="Helical" evidence="1">
    <location>
        <begin position="322"/>
        <end position="341"/>
    </location>
</feature>
<evidence type="ECO:0000313" key="3">
    <source>
        <dbReference type="Proteomes" id="UP000317835"/>
    </source>
</evidence>
<dbReference type="OrthoDB" id="213779at2"/>
<name>A0A518HC97_9BACT</name>
<feature type="transmembrane region" description="Helical" evidence="1">
    <location>
        <begin position="93"/>
        <end position="108"/>
    </location>
</feature>
<feature type="transmembrane region" description="Helical" evidence="1">
    <location>
        <begin position="252"/>
        <end position="272"/>
    </location>
</feature>
<reference evidence="2 3" key="1">
    <citation type="submission" date="2019-02" db="EMBL/GenBank/DDBJ databases">
        <title>Deep-cultivation of Planctomycetes and their phenomic and genomic characterization uncovers novel biology.</title>
        <authorList>
            <person name="Wiegand S."/>
            <person name="Jogler M."/>
            <person name="Boedeker C."/>
            <person name="Pinto D."/>
            <person name="Vollmers J."/>
            <person name="Rivas-Marin E."/>
            <person name="Kohn T."/>
            <person name="Peeters S.H."/>
            <person name="Heuer A."/>
            <person name="Rast P."/>
            <person name="Oberbeckmann S."/>
            <person name="Bunk B."/>
            <person name="Jeske O."/>
            <person name="Meyerdierks A."/>
            <person name="Storesund J.E."/>
            <person name="Kallscheuer N."/>
            <person name="Luecker S."/>
            <person name="Lage O.M."/>
            <person name="Pohl T."/>
            <person name="Merkel B.J."/>
            <person name="Hornburger P."/>
            <person name="Mueller R.-W."/>
            <person name="Bruemmer F."/>
            <person name="Labrenz M."/>
            <person name="Spormann A.M."/>
            <person name="Op den Camp H."/>
            <person name="Overmann J."/>
            <person name="Amann R."/>
            <person name="Jetten M.S.M."/>
            <person name="Mascher T."/>
            <person name="Medema M.H."/>
            <person name="Devos D.P."/>
            <person name="Kaster A.-K."/>
            <person name="Ovreas L."/>
            <person name="Rohde M."/>
            <person name="Galperin M.Y."/>
            <person name="Jogler C."/>
        </authorList>
    </citation>
    <scope>NUCLEOTIDE SEQUENCE [LARGE SCALE GENOMIC DNA]</scope>
    <source>
        <strain evidence="2 3">ElP</strain>
    </source>
</reference>